<organism evidence="1">
    <name type="scientific">viral metagenome</name>
    <dbReference type="NCBI Taxonomy" id="1070528"/>
    <lineage>
        <taxon>unclassified sequences</taxon>
        <taxon>metagenomes</taxon>
        <taxon>organismal metagenomes</taxon>
    </lineage>
</organism>
<sequence length="132" mass="16031">MSELIDREAAMLIGKKKLETNDFLQDLSELLEDKKFKKFFDKHMSNWMDIKCSITYMHLYQQFTIKYQELNNEELDKNLVIYLISKIMRDRTLRPWSINTVDKMLNNKNMDFFQEFETIMLANKEIKMLTLK</sequence>
<dbReference type="EMBL" id="MN739336">
    <property type="protein sequence ID" value="QHS99241.1"/>
    <property type="molecule type" value="Genomic_DNA"/>
</dbReference>
<protein>
    <submittedName>
        <fullName evidence="1">Uncharacterized protein</fullName>
    </submittedName>
</protein>
<evidence type="ECO:0000313" key="1">
    <source>
        <dbReference type="EMBL" id="QHS99241.1"/>
    </source>
</evidence>
<dbReference type="AlphaFoldDB" id="A0A6C0C572"/>
<proteinExistence type="predicted"/>
<name>A0A6C0C572_9ZZZZ</name>
<reference evidence="1" key="1">
    <citation type="journal article" date="2020" name="Nature">
        <title>Giant virus diversity and host interactions through global metagenomics.</title>
        <authorList>
            <person name="Schulz F."/>
            <person name="Roux S."/>
            <person name="Paez-Espino D."/>
            <person name="Jungbluth S."/>
            <person name="Walsh D.A."/>
            <person name="Denef V.J."/>
            <person name="McMahon K.D."/>
            <person name="Konstantinidis K.T."/>
            <person name="Eloe-Fadrosh E.A."/>
            <person name="Kyrpides N.C."/>
            <person name="Woyke T."/>
        </authorList>
    </citation>
    <scope>NUCLEOTIDE SEQUENCE</scope>
    <source>
        <strain evidence="1">GVMAG-M-3300020185-33</strain>
    </source>
</reference>
<accession>A0A6C0C572</accession>